<evidence type="ECO:0000313" key="2">
    <source>
        <dbReference type="EMBL" id="ERT68280.1"/>
    </source>
</evidence>
<gene>
    <name evidence="2" type="ORF">HMPREF0202_01829</name>
</gene>
<dbReference type="RefSeq" id="WP_023051365.1">
    <property type="nucleotide sequence ID" value="NZ_CP173062.2"/>
</dbReference>
<keyword evidence="3" id="KW-1185">Reference proteome</keyword>
<dbReference type="EMBL" id="AXZF01000069">
    <property type="protein sequence ID" value="ERT68280.1"/>
    <property type="molecule type" value="Genomic_DNA"/>
</dbReference>
<organism evidence="2 3">
    <name type="scientific">Cetobacterium somerae ATCC BAA-474</name>
    <dbReference type="NCBI Taxonomy" id="1319815"/>
    <lineage>
        <taxon>Bacteria</taxon>
        <taxon>Fusobacteriati</taxon>
        <taxon>Fusobacteriota</taxon>
        <taxon>Fusobacteriia</taxon>
        <taxon>Fusobacteriales</taxon>
        <taxon>Fusobacteriaceae</taxon>
        <taxon>Cetobacterium</taxon>
    </lineage>
</organism>
<evidence type="ECO:0000313" key="3">
    <source>
        <dbReference type="Proteomes" id="UP000017081"/>
    </source>
</evidence>
<dbReference type="Pfam" id="PF01844">
    <property type="entry name" value="HNH"/>
    <property type="match status" value="1"/>
</dbReference>
<dbReference type="GO" id="GO:0004519">
    <property type="term" value="F:endonuclease activity"/>
    <property type="evidence" value="ECO:0007669"/>
    <property type="project" value="InterPro"/>
</dbReference>
<name>U7V9S8_9FUSO</name>
<dbReference type="Gene3D" id="1.10.30.50">
    <property type="match status" value="1"/>
</dbReference>
<proteinExistence type="predicted"/>
<dbReference type="InterPro" id="IPR003615">
    <property type="entry name" value="HNH_nuc"/>
</dbReference>
<dbReference type="CDD" id="cd00085">
    <property type="entry name" value="HNHc"/>
    <property type="match status" value="1"/>
</dbReference>
<dbReference type="InterPro" id="IPR013467">
    <property type="entry name" value="HNH78-like"/>
</dbReference>
<dbReference type="AlphaFoldDB" id="U7V9S8"/>
<feature type="domain" description="HNH" evidence="1">
    <location>
        <begin position="51"/>
        <end position="90"/>
    </location>
</feature>
<dbReference type="GO" id="GO:0003676">
    <property type="term" value="F:nucleic acid binding"/>
    <property type="evidence" value="ECO:0007669"/>
    <property type="project" value="InterPro"/>
</dbReference>
<evidence type="ECO:0000259" key="1">
    <source>
        <dbReference type="Pfam" id="PF01844"/>
    </source>
</evidence>
<dbReference type="GO" id="GO:0008270">
    <property type="term" value="F:zinc ion binding"/>
    <property type="evidence" value="ECO:0007669"/>
    <property type="project" value="InterPro"/>
</dbReference>
<reference evidence="2 3" key="1">
    <citation type="submission" date="2013-08" db="EMBL/GenBank/DDBJ databases">
        <authorList>
            <person name="Weinstock G."/>
            <person name="Sodergren E."/>
            <person name="Wylie T."/>
            <person name="Fulton L."/>
            <person name="Fulton R."/>
            <person name="Fronick C."/>
            <person name="O'Laughlin M."/>
            <person name="Godfrey J."/>
            <person name="Miner T."/>
            <person name="Herter B."/>
            <person name="Appelbaum E."/>
            <person name="Cordes M."/>
            <person name="Lek S."/>
            <person name="Wollam A."/>
            <person name="Pepin K.H."/>
            <person name="Palsikar V.B."/>
            <person name="Mitreva M."/>
            <person name="Wilson R.K."/>
        </authorList>
    </citation>
    <scope>NUCLEOTIDE SEQUENCE [LARGE SCALE GENOMIC DNA]</scope>
    <source>
        <strain evidence="2 3">ATCC BAA-474</strain>
    </source>
</reference>
<dbReference type="Proteomes" id="UP000017081">
    <property type="component" value="Unassembled WGS sequence"/>
</dbReference>
<dbReference type="STRING" id="1319815.HMPREF0202_01829"/>
<dbReference type="eggNOG" id="COG1403">
    <property type="taxonomic scope" value="Bacteria"/>
</dbReference>
<protein>
    <recommendedName>
        <fullName evidence="1">HNH domain-containing protein</fullName>
    </recommendedName>
</protein>
<dbReference type="InterPro" id="IPR002711">
    <property type="entry name" value="HNH"/>
</dbReference>
<accession>U7V9S8</accession>
<sequence length="195" mass="22990">MFKVNKTPEPKFFQEFKKKHSLSNWNQYDSYRYIKQQLREYSLFEEQELCCPYCEIEIDVDTSETEHIKPKDIFPNEFQDFNNLIVACKSSKRCGNSKGSQWSSDFINPVLENPQDFLTYDIKTGEVRPKNSIGTDYEKAKVTIDILNLNDKRLAEARKNFILGNKYSIDYLEPEGEFRTLKEFMIDNKDSITSV</sequence>
<dbReference type="NCBIfam" id="TIGR02646">
    <property type="entry name" value="retron system putative HNH endonuclease"/>
    <property type="match status" value="1"/>
</dbReference>
<dbReference type="HOGENOM" id="CLU_092819_3_0_0"/>
<comment type="caution">
    <text evidence="2">The sequence shown here is derived from an EMBL/GenBank/DDBJ whole genome shotgun (WGS) entry which is preliminary data.</text>
</comment>